<gene>
    <name evidence="1" type="ORF">SOIL9_05480</name>
</gene>
<dbReference type="KEGG" id="gms:SOIL9_05480"/>
<proteinExistence type="predicted"/>
<reference evidence="1 2" key="1">
    <citation type="submission" date="2019-05" db="EMBL/GenBank/DDBJ databases">
        <authorList>
            <consortium name="Science for Life Laboratories"/>
        </authorList>
    </citation>
    <scope>NUCLEOTIDE SEQUENCE [LARGE SCALE GENOMIC DNA]</scope>
    <source>
        <strain evidence="1">Soil9</strain>
    </source>
</reference>
<dbReference type="RefSeq" id="WP_162671356.1">
    <property type="nucleotide sequence ID" value="NZ_LR593886.1"/>
</dbReference>
<accession>A0A6P2DBN6</accession>
<protein>
    <submittedName>
        <fullName evidence="1">Uncharacterized protein</fullName>
    </submittedName>
</protein>
<dbReference type="AlphaFoldDB" id="A0A6P2DBN6"/>
<evidence type="ECO:0000313" key="1">
    <source>
        <dbReference type="EMBL" id="VTR97775.1"/>
    </source>
</evidence>
<name>A0A6P2DBN6_9BACT</name>
<dbReference type="Proteomes" id="UP000464178">
    <property type="component" value="Chromosome"/>
</dbReference>
<dbReference type="EMBL" id="LR593886">
    <property type="protein sequence ID" value="VTR97775.1"/>
    <property type="molecule type" value="Genomic_DNA"/>
</dbReference>
<evidence type="ECO:0000313" key="2">
    <source>
        <dbReference type="Proteomes" id="UP000464178"/>
    </source>
</evidence>
<keyword evidence="2" id="KW-1185">Reference proteome</keyword>
<sequence length="373" mass="41090">MLPPTADRPKLRATLDQLSAAVEDLLLGGLTTASDATRQTLSGAMQEAARLRLLRLGGTLRVATEELGRFTRQEKIFSRRRLTFFLNRAWLLSRGMGHALDTSDEKEYDRLTWSPPAQPLPAVEVVCLGAVKKVAEHAFVAFEFRLRAVADAGAVKAGQKLSWSAVFPLKKGQDIPPEGFLHLPQKQKFAPFLFLERTTLNIANATVSGDETSGWRLALTDQSTVTVGKPFTGWDQFLAWSPQSAIDRLAKHVPGPLDLDTELQEEIVLRDYEIGKAEDGDEPGQTVYPITMGALTLHALIGAGTEGKALKKSIDEIRKVRGANPPLFGLMHYERCRLVFQPLATFPGSPDYITISKENVNKAALLKAMDFRS</sequence>
<organism evidence="1 2">
    <name type="scientific">Gemmata massiliana</name>
    <dbReference type="NCBI Taxonomy" id="1210884"/>
    <lineage>
        <taxon>Bacteria</taxon>
        <taxon>Pseudomonadati</taxon>
        <taxon>Planctomycetota</taxon>
        <taxon>Planctomycetia</taxon>
        <taxon>Gemmatales</taxon>
        <taxon>Gemmataceae</taxon>
        <taxon>Gemmata</taxon>
    </lineage>
</organism>